<comment type="caution">
    <text evidence="3">The sequence shown here is derived from an EMBL/GenBank/DDBJ whole genome shotgun (WGS) entry which is preliminary data.</text>
</comment>
<dbReference type="GO" id="GO:0071218">
    <property type="term" value="P:cellular response to misfolded protein"/>
    <property type="evidence" value="ECO:0007669"/>
    <property type="project" value="TreeGrafter"/>
</dbReference>
<dbReference type="PANTHER" id="PTHR43908">
    <property type="entry name" value="AT29763P-RELATED"/>
    <property type="match status" value="1"/>
</dbReference>
<dbReference type="InterPro" id="IPR001623">
    <property type="entry name" value="DnaJ_domain"/>
</dbReference>
<protein>
    <recommendedName>
        <fullName evidence="2">J domain-containing protein</fullName>
    </recommendedName>
</protein>
<sequence length="334" mass="38579">MEAPTEIDCYRVLGLTQSATAAEIKKAYRKKLLTTHPDKNPGISTDEFCKVQEAYDILQDDQKRSLFDRRYEDIREQWDMYERGETRGRKETKEPGSQFFPRSAPAPDATFSARRASPPPTFRAPSPPCRAWSPLRRSYSPQRTRERSPPPKARRSHKHHRSSKSDTPPQNLKAHSSPKHHAYSQSAPTYTYTYKTVRPNWAEDEVPIIAPKSHRREESSQYEQAPPRSPRSPSRTTPVVYPETYDSYYIQPAIPTVLIEPSIQHTTYKTISPATVESKRHVPYQTVTIQPTYSYMYEPEYSYPVLIGPGRRGSAIDTRYPQSPRPQRFNTTIF</sequence>
<dbReference type="InterPro" id="IPR018253">
    <property type="entry name" value="DnaJ_domain_CS"/>
</dbReference>
<feature type="compositionally biased region" description="Basic residues" evidence="1">
    <location>
        <begin position="152"/>
        <end position="162"/>
    </location>
</feature>
<feature type="compositionally biased region" description="Basic and acidic residues" evidence="1">
    <location>
        <begin position="83"/>
        <end position="94"/>
    </location>
</feature>
<organism evidence="3 4">
    <name type="scientific">Helicocarpus griseus UAMH5409</name>
    <dbReference type="NCBI Taxonomy" id="1447875"/>
    <lineage>
        <taxon>Eukaryota</taxon>
        <taxon>Fungi</taxon>
        <taxon>Dikarya</taxon>
        <taxon>Ascomycota</taxon>
        <taxon>Pezizomycotina</taxon>
        <taxon>Eurotiomycetes</taxon>
        <taxon>Eurotiomycetidae</taxon>
        <taxon>Onygenales</taxon>
        <taxon>Ajellomycetaceae</taxon>
        <taxon>Helicocarpus</taxon>
    </lineage>
</organism>
<dbReference type="SMART" id="SM00271">
    <property type="entry name" value="DnaJ"/>
    <property type="match status" value="1"/>
</dbReference>
<dbReference type="STRING" id="1447875.A0A2B7WSW4"/>
<dbReference type="SUPFAM" id="SSF46565">
    <property type="entry name" value="Chaperone J-domain"/>
    <property type="match status" value="1"/>
</dbReference>
<gene>
    <name evidence="3" type="ORF">AJ79_08487</name>
</gene>
<feature type="domain" description="J" evidence="2">
    <location>
        <begin position="8"/>
        <end position="71"/>
    </location>
</feature>
<dbReference type="GO" id="GO:0030544">
    <property type="term" value="F:Hsp70 protein binding"/>
    <property type="evidence" value="ECO:0007669"/>
    <property type="project" value="TreeGrafter"/>
</dbReference>
<feature type="region of interest" description="Disordered" evidence="1">
    <location>
        <begin position="211"/>
        <end position="238"/>
    </location>
</feature>
<dbReference type="PANTHER" id="PTHR43908:SF3">
    <property type="entry name" value="AT29763P-RELATED"/>
    <property type="match status" value="1"/>
</dbReference>
<evidence type="ECO:0000313" key="4">
    <source>
        <dbReference type="Proteomes" id="UP000223968"/>
    </source>
</evidence>
<dbReference type="Pfam" id="PF00226">
    <property type="entry name" value="DnaJ"/>
    <property type="match status" value="1"/>
</dbReference>
<evidence type="ECO:0000256" key="1">
    <source>
        <dbReference type="SAM" id="MobiDB-lite"/>
    </source>
</evidence>
<dbReference type="InterPro" id="IPR036869">
    <property type="entry name" value="J_dom_sf"/>
</dbReference>
<dbReference type="PROSITE" id="PS50076">
    <property type="entry name" value="DNAJ_2"/>
    <property type="match status" value="1"/>
</dbReference>
<keyword evidence="4" id="KW-1185">Reference proteome</keyword>
<feature type="region of interest" description="Disordered" evidence="1">
    <location>
        <begin position="83"/>
        <end position="187"/>
    </location>
</feature>
<dbReference type="GO" id="GO:0005789">
    <property type="term" value="C:endoplasmic reticulum membrane"/>
    <property type="evidence" value="ECO:0007669"/>
    <property type="project" value="TreeGrafter"/>
</dbReference>
<proteinExistence type="predicted"/>
<dbReference type="PRINTS" id="PR00625">
    <property type="entry name" value="JDOMAIN"/>
</dbReference>
<evidence type="ECO:0000259" key="2">
    <source>
        <dbReference type="PROSITE" id="PS50076"/>
    </source>
</evidence>
<dbReference type="PROSITE" id="PS00636">
    <property type="entry name" value="DNAJ_1"/>
    <property type="match status" value="1"/>
</dbReference>
<reference evidence="3 4" key="1">
    <citation type="submission" date="2017-10" db="EMBL/GenBank/DDBJ databases">
        <title>Comparative genomics in systemic dimorphic fungi from Ajellomycetaceae.</title>
        <authorList>
            <person name="Munoz J.F."/>
            <person name="Mcewen J.G."/>
            <person name="Clay O.K."/>
            <person name="Cuomo C.A."/>
        </authorList>
    </citation>
    <scope>NUCLEOTIDE SEQUENCE [LARGE SCALE GENOMIC DNA]</scope>
    <source>
        <strain evidence="3 4">UAMH5409</strain>
    </source>
</reference>
<feature type="compositionally biased region" description="Polar residues" evidence="1">
    <location>
        <begin position="165"/>
        <end position="174"/>
    </location>
</feature>
<dbReference type="OrthoDB" id="442087at2759"/>
<feature type="compositionally biased region" description="Pro residues" evidence="1">
    <location>
        <begin position="117"/>
        <end position="128"/>
    </location>
</feature>
<dbReference type="Gene3D" id="1.10.287.110">
    <property type="entry name" value="DnaJ domain"/>
    <property type="match status" value="1"/>
</dbReference>
<dbReference type="AlphaFoldDB" id="A0A2B7WSW4"/>
<dbReference type="Proteomes" id="UP000223968">
    <property type="component" value="Unassembled WGS sequence"/>
</dbReference>
<dbReference type="EMBL" id="PDNB01000201">
    <property type="protein sequence ID" value="PGG99550.1"/>
    <property type="molecule type" value="Genomic_DNA"/>
</dbReference>
<accession>A0A2B7WSW4</accession>
<dbReference type="InterPro" id="IPR051100">
    <property type="entry name" value="DnaJ_subfamily_B/C"/>
</dbReference>
<name>A0A2B7WSW4_9EURO</name>
<evidence type="ECO:0000313" key="3">
    <source>
        <dbReference type="EMBL" id="PGG99550.1"/>
    </source>
</evidence>
<dbReference type="CDD" id="cd06257">
    <property type="entry name" value="DnaJ"/>
    <property type="match status" value="1"/>
</dbReference>